<feature type="transmembrane region" description="Helical" evidence="1">
    <location>
        <begin position="36"/>
        <end position="57"/>
    </location>
</feature>
<keyword evidence="3" id="KW-1185">Reference proteome</keyword>
<accession>A0A6A6ZHA3</accession>
<reference evidence="2" key="1">
    <citation type="journal article" date="2020" name="Stud. Mycol.">
        <title>101 Dothideomycetes genomes: a test case for predicting lifestyles and emergence of pathogens.</title>
        <authorList>
            <person name="Haridas S."/>
            <person name="Albert R."/>
            <person name="Binder M."/>
            <person name="Bloem J."/>
            <person name="Labutti K."/>
            <person name="Salamov A."/>
            <person name="Andreopoulos B."/>
            <person name="Baker S."/>
            <person name="Barry K."/>
            <person name="Bills G."/>
            <person name="Bluhm B."/>
            <person name="Cannon C."/>
            <person name="Castanera R."/>
            <person name="Culley D."/>
            <person name="Daum C."/>
            <person name="Ezra D."/>
            <person name="Gonzalez J."/>
            <person name="Henrissat B."/>
            <person name="Kuo A."/>
            <person name="Liang C."/>
            <person name="Lipzen A."/>
            <person name="Lutzoni F."/>
            <person name="Magnuson J."/>
            <person name="Mondo S."/>
            <person name="Nolan M."/>
            <person name="Ohm R."/>
            <person name="Pangilinan J."/>
            <person name="Park H.-J."/>
            <person name="Ramirez L."/>
            <person name="Alfaro M."/>
            <person name="Sun H."/>
            <person name="Tritt A."/>
            <person name="Yoshinaga Y."/>
            <person name="Zwiers L.-H."/>
            <person name="Turgeon B."/>
            <person name="Goodwin S."/>
            <person name="Spatafora J."/>
            <person name="Crous P."/>
            <person name="Grigoriev I."/>
        </authorList>
    </citation>
    <scope>NUCLEOTIDE SEQUENCE</scope>
    <source>
        <strain evidence="2">CBS 113818</strain>
    </source>
</reference>
<keyword evidence="1" id="KW-1133">Transmembrane helix</keyword>
<dbReference type="AlphaFoldDB" id="A0A6A6ZHA3"/>
<gene>
    <name evidence="2" type="ORF">CC86DRAFT_374220</name>
</gene>
<evidence type="ECO:0000256" key="1">
    <source>
        <dbReference type="SAM" id="Phobius"/>
    </source>
</evidence>
<feature type="transmembrane region" description="Helical" evidence="1">
    <location>
        <begin position="209"/>
        <end position="229"/>
    </location>
</feature>
<evidence type="ECO:0000313" key="2">
    <source>
        <dbReference type="EMBL" id="KAF2820512.1"/>
    </source>
</evidence>
<feature type="transmembrane region" description="Helical" evidence="1">
    <location>
        <begin position="95"/>
        <end position="113"/>
    </location>
</feature>
<proteinExistence type="predicted"/>
<dbReference type="Proteomes" id="UP000799424">
    <property type="component" value="Unassembled WGS sequence"/>
</dbReference>
<name>A0A6A6ZHA3_9PLEO</name>
<organism evidence="2 3">
    <name type="scientific">Ophiobolus disseminans</name>
    <dbReference type="NCBI Taxonomy" id="1469910"/>
    <lineage>
        <taxon>Eukaryota</taxon>
        <taxon>Fungi</taxon>
        <taxon>Dikarya</taxon>
        <taxon>Ascomycota</taxon>
        <taxon>Pezizomycotina</taxon>
        <taxon>Dothideomycetes</taxon>
        <taxon>Pleosporomycetidae</taxon>
        <taxon>Pleosporales</taxon>
        <taxon>Pleosporineae</taxon>
        <taxon>Phaeosphaeriaceae</taxon>
        <taxon>Ophiobolus</taxon>
    </lineage>
</organism>
<dbReference type="OrthoDB" id="3597048at2759"/>
<sequence>MGLAQHFHRTSAAPAHPTSTTNPMASLFWPLFASNFVLSALSIANLGLISSMVAFLLGQKHKVHSYRVDWPGAAFDLNVEPAHLWVDHGHTSNGVAGYGFFLGLFGMIVAWRVRKSARPSKLITALLILQILAVIFTLSALVFVFAVTNQTKDQHIRAPIAANNQGKNYPEFKWTPETWFKAVLDLPLADASRHDEIESKVTNMVAWRWMLIPILFADVIAFGVTTAAWRRQRRGSTTRANSANSIEK</sequence>
<protein>
    <submittedName>
        <fullName evidence="2">Uncharacterized protein</fullName>
    </submittedName>
</protein>
<feature type="transmembrane region" description="Helical" evidence="1">
    <location>
        <begin position="125"/>
        <end position="147"/>
    </location>
</feature>
<keyword evidence="1" id="KW-0472">Membrane</keyword>
<dbReference type="EMBL" id="MU006240">
    <property type="protein sequence ID" value="KAF2820512.1"/>
    <property type="molecule type" value="Genomic_DNA"/>
</dbReference>
<keyword evidence="1" id="KW-0812">Transmembrane</keyword>
<evidence type="ECO:0000313" key="3">
    <source>
        <dbReference type="Proteomes" id="UP000799424"/>
    </source>
</evidence>